<accession>M3DDB0</accession>
<dbReference type="HOGENOM" id="CLU_001570_14_11_1"/>
<keyword evidence="5 9" id="KW-0560">Oxidoreductase</keyword>
<dbReference type="Pfam" id="PF00067">
    <property type="entry name" value="p450"/>
    <property type="match status" value="1"/>
</dbReference>
<evidence type="ECO:0000256" key="3">
    <source>
        <dbReference type="ARBA" id="ARBA00022617"/>
    </source>
</evidence>
<evidence type="ECO:0000256" key="8">
    <source>
        <dbReference type="PIRSR" id="PIRSR602401-1"/>
    </source>
</evidence>
<dbReference type="SUPFAM" id="SSF48264">
    <property type="entry name" value="Cytochrome P450"/>
    <property type="match status" value="1"/>
</dbReference>
<protein>
    <submittedName>
        <fullName evidence="10">Cytochrome P450</fullName>
    </submittedName>
</protein>
<keyword evidence="4 8" id="KW-0479">Metal-binding</keyword>
<comment type="similarity">
    <text evidence="2 9">Belongs to the cytochrome P450 family.</text>
</comment>
<evidence type="ECO:0000256" key="2">
    <source>
        <dbReference type="ARBA" id="ARBA00010617"/>
    </source>
</evidence>
<dbReference type="GO" id="GO:0016705">
    <property type="term" value="F:oxidoreductase activity, acting on paired donors, with incorporation or reduction of molecular oxygen"/>
    <property type="evidence" value="ECO:0007669"/>
    <property type="project" value="InterPro"/>
</dbReference>
<dbReference type="STRING" id="692275.M3DDB0"/>
<keyword evidence="7 9" id="KW-0503">Monooxygenase</keyword>
<evidence type="ECO:0000313" key="11">
    <source>
        <dbReference type="Proteomes" id="UP000016931"/>
    </source>
</evidence>
<dbReference type="PROSITE" id="PS00086">
    <property type="entry name" value="CYTOCHROME_P450"/>
    <property type="match status" value="1"/>
</dbReference>
<evidence type="ECO:0000256" key="7">
    <source>
        <dbReference type="ARBA" id="ARBA00023033"/>
    </source>
</evidence>
<dbReference type="CDD" id="cd11058">
    <property type="entry name" value="CYP60B-like"/>
    <property type="match status" value="1"/>
</dbReference>
<evidence type="ECO:0000256" key="1">
    <source>
        <dbReference type="ARBA" id="ARBA00001971"/>
    </source>
</evidence>
<dbReference type="InterPro" id="IPR050121">
    <property type="entry name" value="Cytochrome_P450_monoxygenase"/>
</dbReference>
<dbReference type="InterPro" id="IPR001128">
    <property type="entry name" value="Cyt_P450"/>
</dbReference>
<dbReference type="GO" id="GO:0004497">
    <property type="term" value="F:monooxygenase activity"/>
    <property type="evidence" value="ECO:0007669"/>
    <property type="project" value="UniProtKB-KW"/>
</dbReference>
<dbReference type="PRINTS" id="PR00385">
    <property type="entry name" value="P450"/>
</dbReference>
<comment type="cofactor">
    <cofactor evidence="1 8">
        <name>heme</name>
        <dbReference type="ChEBI" id="CHEBI:30413"/>
    </cofactor>
</comment>
<dbReference type="GeneID" id="27905808"/>
<dbReference type="OMA" id="LAMGQPN"/>
<dbReference type="InterPro" id="IPR002401">
    <property type="entry name" value="Cyt_P450_E_grp-I"/>
</dbReference>
<dbReference type="Proteomes" id="UP000016931">
    <property type="component" value="Unassembled WGS sequence"/>
</dbReference>
<sequence length="474" mass="53502">FFIGRALYRIYLHPLRAFPGPKLWAISRLPWHVHNIRGDLARTIHALHEQHGPTVRIAPDELSYTSSQAWKKIYGQTHPEFSKCLDGRGIAPVTKEAHLRGIIAAETLKHRRLRRAIAPAFSERALSQQEHCLQKHSDSLMRCLRERCNRGEPLDIGRWFSLTTYDIITELTFGHADGCLNDPDKPWLTVMGARAKTIRWFQFAIYYGFDGLIARVGPSVMTRSRQAHMKMLGSKVQRRLKEKDMGMDFMSHILDNRSEPLSVSELVIMASAFVVAGSGTSARALSATTYFLCCHPDKLALAVDEVRAAFLDESSITIKSAATLEYLFACIQEAMRMHPPNPSTLPRWVPADGEVIEGAWVPGGTAVGVHQLSAGLADWNFARARTFLPERWLELPQKSEFERDDRASAQPFSYGPRGCVGTNLAHAEMRLLMARLLYTFDVEITAQAQEWTASQKSYLTWEQTPLMVKLTVRS</sequence>
<dbReference type="GO" id="GO:0020037">
    <property type="term" value="F:heme binding"/>
    <property type="evidence" value="ECO:0007669"/>
    <property type="project" value="InterPro"/>
</dbReference>
<evidence type="ECO:0000256" key="9">
    <source>
        <dbReference type="RuleBase" id="RU000461"/>
    </source>
</evidence>
<keyword evidence="6 8" id="KW-0408">Iron</keyword>
<dbReference type="PANTHER" id="PTHR24305:SF230">
    <property type="entry name" value="P450, PUTATIVE (EUROFUNG)-RELATED"/>
    <property type="match status" value="1"/>
</dbReference>
<evidence type="ECO:0000313" key="10">
    <source>
        <dbReference type="EMBL" id="EMF15814.1"/>
    </source>
</evidence>
<dbReference type="InterPro" id="IPR017972">
    <property type="entry name" value="Cyt_P450_CS"/>
</dbReference>
<dbReference type="PANTHER" id="PTHR24305">
    <property type="entry name" value="CYTOCHROME P450"/>
    <property type="match status" value="1"/>
</dbReference>
<dbReference type="Gene3D" id="1.10.630.10">
    <property type="entry name" value="Cytochrome P450"/>
    <property type="match status" value="1"/>
</dbReference>
<feature type="binding site" description="axial binding residue" evidence="8">
    <location>
        <position position="419"/>
    </location>
    <ligand>
        <name>heme</name>
        <dbReference type="ChEBI" id="CHEBI:30413"/>
    </ligand>
    <ligandPart>
        <name>Fe</name>
        <dbReference type="ChEBI" id="CHEBI:18248"/>
    </ligandPart>
</feature>
<evidence type="ECO:0000256" key="5">
    <source>
        <dbReference type="ARBA" id="ARBA00023002"/>
    </source>
</evidence>
<feature type="non-terminal residue" evidence="10">
    <location>
        <position position="1"/>
    </location>
</feature>
<keyword evidence="11" id="KW-1185">Reference proteome</keyword>
<organism evidence="10 11">
    <name type="scientific">Sphaerulina musiva (strain SO2202)</name>
    <name type="common">Poplar stem canker fungus</name>
    <name type="synonym">Septoria musiva</name>
    <dbReference type="NCBI Taxonomy" id="692275"/>
    <lineage>
        <taxon>Eukaryota</taxon>
        <taxon>Fungi</taxon>
        <taxon>Dikarya</taxon>
        <taxon>Ascomycota</taxon>
        <taxon>Pezizomycotina</taxon>
        <taxon>Dothideomycetes</taxon>
        <taxon>Dothideomycetidae</taxon>
        <taxon>Mycosphaerellales</taxon>
        <taxon>Mycosphaerellaceae</taxon>
        <taxon>Sphaerulina</taxon>
    </lineage>
</organism>
<dbReference type="GO" id="GO:0005506">
    <property type="term" value="F:iron ion binding"/>
    <property type="evidence" value="ECO:0007669"/>
    <property type="project" value="InterPro"/>
</dbReference>
<keyword evidence="3 8" id="KW-0349">Heme</keyword>
<reference evidence="10 11" key="1">
    <citation type="journal article" date="2012" name="PLoS Pathog.">
        <title>Diverse lifestyles and strategies of plant pathogenesis encoded in the genomes of eighteen Dothideomycetes fungi.</title>
        <authorList>
            <person name="Ohm R.A."/>
            <person name="Feau N."/>
            <person name="Henrissat B."/>
            <person name="Schoch C.L."/>
            <person name="Horwitz B.A."/>
            <person name="Barry K.W."/>
            <person name="Condon B.J."/>
            <person name="Copeland A.C."/>
            <person name="Dhillon B."/>
            <person name="Glaser F."/>
            <person name="Hesse C.N."/>
            <person name="Kosti I."/>
            <person name="LaButti K."/>
            <person name="Lindquist E.A."/>
            <person name="Lucas S."/>
            <person name="Salamov A.A."/>
            <person name="Bradshaw R.E."/>
            <person name="Ciuffetti L."/>
            <person name="Hamelin R.C."/>
            <person name="Kema G.H.J."/>
            <person name="Lawrence C."/>
            <person name="Scott J.A."/>
            <person name="Spatafora J.W."/>
            <person name="Turgeon B.G."/>
            <person name="de Wit P.J.G.M."/>
            <person name="Zhong S."/>
            <person name="Goodwin S.B."/>
            <person name="Grigoriev I.V."/>
        </authorList>
    </citation>
    <scope>NUCLEOTIDE SEQUENCE [LARGE SCALE GENOMIC DNA]</scope>
    <source>
        <strain evidence="10 11">SO2202</strain>
    </source>
</reference>
<gene>
    <name evidence="10" type="ORF">SEPMUDRAFT_37484</name>
</gene>
<dbReference type="eggNOG" id="KOG0157">
    <property type="taxonomic scope" value="Eukaryota"/>
</dbReference>
<name>M3DDB0_SPHMS</name>
<evidence type="ECO:0000256" key="4">
    <source>
        <dbReference type="ARBA" id="ARBA00022723"/>
    </source>
</evidence>
<dbReference type="InterPro" id="IPR036396">
    <property type="entry name" value="Cyt_P450_sf"/>
</dbReference>
<dbReference type="PRINTS" id="PR00463">
    <property type="entry name" value="EP450I"/>
</dbReference>
<dbReference type="EMBL" id="KB456261">
    <property type="protein sequence ID" value="EMF15814.1"/>
    <property type="molecule type" value="Genomic_DNA"/>
</dbReference>
<proteinExistence type="inferred from homology"/>
<dbReference type="RefSeq" id="XP_016763935.1">
    <property type="nucleotide sequence ID" value="XM_016908671.1"/>
</dbReference>
<evidence type="ECO:0000256" key="6">
    <source>
        <dbReference type="ARBA" id="ARBA00023004"/>
    </source>
</evidence>
<dbReference type="OrthoDB" id="1470350at2759"/>
<dbReference type="AlphaFoldDB" id="M3DDB0"/>